<evidence type="ECO:0008006" key="4">
    <source>
        <dbReference type="Google" id="ProtNLM"/>
    </source>
</evidence>
<accession>A0A8H4VM26</accession>
<sequence>MPSIDHIEEYLASVEEYFHNSLSAVAHSLPDVHEVVNQLWIDISRYGPGMPAFPDVHIPTLQDFQVPPPPPPPPPTTWADRSLSWVERHPWQSGGIVAGLVGAGLLVTYRDVFARRNQRHLHVTKKSSSPERRQIVVVLGGDTPYALPLILDLEKKGYIVIASVLTPEAVDALESQCQGYVKAHVLDPFEPATVPVFLRSLHASLSRKFPINSSGDPFASPSSLPYIHSIISLLTLSAPHPTVNAPLEHVSLHETYLPYLTATQITPLQVIQALLPLLRAGSARSRDKGKKSIIVCLPATDALVGLPFASVQAMSAAGTLRGVEILRREIRIASMSDKSDSMQNINVVTVDVGAFNTGEVAEPLQPESIYKSMESWTASEKLVYGPAFVSVMGQQLPPPSHVSRVKSMFNGSYRYGMTRRATDLTVLSDNLLSVVSGGRYGSSVSGVGLYLGRMHNWMRGERFSVGAGALTYKFASHLPSLLLDGLLNIPYFLISLRNRLLPLQPFRSPPTDLPLPVTARQDKAAAPAAAKATPERLSDIESNSDADVESNEGDTVDSSWVSLNDKSPEA</sequence>
<feature type="compositionally biased region" description="Acidic residues" evidence="1">
    <location>
        <begin position="542"/>
        <end position="555"/>
    </location>
</feature>
<evidence type="ECO:0000313" key="2">
    <source>
        <dbReference type="EMBL" id="KAF4614562.1"/>
    </source>
</evidence>
<evidence type="ECO:0000313" key="3">
    <source>
        <dbReference type="Proteomes" id="UP000521872"/>
    </source>
</evidence>
<dbReference type="GO" id="GO:0016491">
    <property type="term" value="F:oxidoreductase activity"/>
    <property type="evidence" value="ECO:0007669"/>
    <property type="project" value="TreeGrafter"/>
</dbReference>
<reference evidence="2 3" key="1">
    <citation type="submission" date="2019-12" db="EMBL/GenBank/DDBJ databases">
        <authorList>
            <person name="Floudas D."/>
            <person name="Bentzer J."/>
            <person name="Ahren D."/>
            <person name="Johansson T."/>
            <person name="Persson P."/>
            <person name="Tunlid A."/>
        </authorList>
    </citation>
    <scope>NUCLEOTIDE SEQUENCE [LARGE SCALE GENOMIC DNA]</scope>
    <source>
        <strain evidence="2 3">CBS 102.39</strain>
    </source>
</reference>
<organism evidence="2 3">
    <name type="scientific">Agrocybe pediades</name>
    <dbReference type="NCBI Taxonomy" id="84607"/>
    <lineage>
        <taxon>Eukaryota</taxon>
        <taxon>Fungi</taxon>
        <taxon>Dikarya</taxon>
        <taxon>Basidiomycota</taxon>
        <taxon>Agaricomycotina</taxon>
        <taxon>Agaricomycetes</taxon>
        <taxon>Agaricomycetidae</taxon>
        <taxon>Agaricales</taxon>
        <taxon>Agaricineae</taxon>
        <taxon>Strophariaceae</taxon>
        <taxon>Agrocybe</taxon>
    </lineage>
</organism>
<dbReference type="EMBL" id="JAACJL010000044">
    <property type="protein sequence ID" value="KAF4614562.1"/>
    <property type="molecule type" value="Genomic_DNA"/>
</dbReference>
<dbReference type="Proteomes" id="UP000521872">
    <property type="component" value="Unassembled WGS sequence"/>
</dbReference>
<name>A0A8H4VM26_9AGAR</name>
<dbReference type="GO" id="GO:0008202">
    <property type="term" value="P:steroid metabolic process"/>
    <property type="evidence" value="ECO:0007669"/>
    <property type="project" value="TreeGrafter"/>
</dbReference>
<gene>
    <name evidence="2" type="ORF">D9613_003140</name>
</gene>
<protein>
    <recommendedName>
        <fullName evidence="4">DUF1776-domain-containing protein</fullName>
    </recommendedName>
</protein>
<dbReference type="Pfam" id="PF08643">
    <property type="entry name" value="DUF1776"/>
    <property type="match status" value="1"/>
</dbReference>
<dbReference type="AlphaFoldDB" id="A0A8H4VM26"/>
<feature type="compositionally biased region" description="Polar residues" evidence="1">
    <location>
        <begin position="556"/>
        <end position="570"/>
    </location>
</feature>
<comment type="caution">
    <text evidence="2">The sequence shown here is derived from an EMBL/GenBank/DDBJ whole genome shotgun (WGS) entry which is preliminary data.</text>
</comment>
<dbReference type="Gene3D" id="3.40.50.720">
    <property type="entry name" value="NAD(P)-binding Rossmann-like Domain"/>
    <property type="match status" value="1"/>
</dbReference>
<dbReference type="InterPro" id="IPR013952">
    <property type="entry name" value="DUF1776_fun"/>
</dbReference>
<dbReference type="PANTHER" id="PTHR43313">
    <property type="entry name" value="SHORT-CHAIN DEHYDROGENASE/REDUCTASE FAMILY 9C"/>
    <property type="match status" value="1"/>
</dbReference>
<keyword evidence="3" id="KW-1185">Reference proteome</keyword>
<dbReference type="PANTHER" id="PTHR43313:SF1">
    <property type="entry name" value="3BETA-HYDROXYSTEROID DEHYDROGENASE DHS-16"/>
    <property type="match status" value="1"/>
</dbReference>
<feature type="region of interest" description="Disordered" evidence="1">
    <location>
        <begin position="512"/>
        <end position="570"/>
    </location>
</feature>
<evidence type="ECO:0000256" key="1">
    <source>
        <dbReference type="SAM" id="MobiDB-lite"/>
    </source>
</evidence>
<proteinExistence type="predicted"/>